<evidence type="ECO:0000313" key="2">
    <source>
        <dbReference type="Proteomes" id="UP000194236"/>
    </source>
</evidence>
<dbReference type="EMBL" id="MUJZ01060233">
    <property type="protein sequence ID" value="OTF71590.1"/>
    <property type="molecule type" value="Genomic_DNA"/>
</dbReference>
<evidence type="ECO:0000313" key="1">
    <source>
        <dbReference type="EMBL" id="OTF71590.1"/>
    </source>
</evidence>
<dbReference type="AlphaFoldDB" id="A0A1Y3ASZ9"/>
<keyword evidence="2" id="KW-1185">Reference proteome</keyword>
<protein>
    <submittedName>
        <fullName evidence="1">Uncharacterized protein</fullName>
    </submittedName>
</protein>
<proteinExistence type="predicted"/>
<reference evidence="1 2" key="1">
    <citation type="submission" date="2017-03" db="EMBL/GenBank/DDBJ databases">
        <title>Genome Survey of Euroglyphus maynei.</title>
        <authorList>
            <person name="Arlian L.G."/>
            <person name="Morgan M.S."/>
            <person name="Rider S.D."/>
        </authorList>
    </citation>
    <scope>NUCLEOTIDE SEQUENCE [LARGE SCALE GENOMIC DNA]</scope>
    <source>
        <strain evidence="1">Arlian Lab</strain>
        <tissue evidence="1">Whole body</tissue>
    </source>
</reference>
<sequence>MNMVELKVSPKRMMHQLREKNLPIRNKAQLDNFLHRLRVE</sequence>
<organism evidence="1 2">
    <name type="scientific">Euroglyphus maynei</name>
    <name type="common">Mayne's house dust mite</name>
    <dbReference type="NCBI Taxonomy" id="6958"/>
    <lineage>
        <taxon>Eukaryota</taxon>
        <taxon>Metazoa</taxon>
        <taxon>Ecdysozoa</taxon>
        <taxon>Arthropoda</taxon>
        <taxon>Chelicerata</taxon>
        <taxon>Arachnida</taxon>
        <taxon>Acari</taxon>
        <taxon>Acariformes</taxon>
        <taxon>Sarcoptiformes</taxon>
        <taxon>Astigmata</taxon>
        <taxon>Psoroptidia</taxon>
        <taxon>Analgoidea</taxon>
        <taxon>Pyroglyphidae</taxon>
        <taxon>Pyroglyphinae</taxon>
        <taxon>Euroglyphus</taxon>
    </lineage>
</organism>
<gene>
    <name evidence="1" type="ORF">BLA29_009402</name>
</gene>
<dbReference type="Proteomes" id="UP000194236">
    <property type="component" value="Unassembled WGS sequence"/>
</dbReference>
<comment type="caution">
    <text evidence="1">The sequence shown here is derived from an EMBL/GenBank/DDBJ whole genome shotgun (WGS) entry which is preliminary data.</text>
</comment>
<name>A0A1Y3ASZ9_EURMA</name>
<feature type="non-terminal residue" evidence="1">
    <location>
        <position position="40"/>
    </location>
</feature>
<accession>A0A1Y3ASZ9</accession>